<dbReference type="EMBL" id="JBBKZU010000003">
    <property type="protein sequence ID" value="MEJ8811255.1"/>
    <property type="molecule type" value="Genomic_DNA"/>
</dbReference>
<reference evidence="1 2" key="1">
    <citation type="submission" date="2024-03" db="EMBL/GenBank/DDBJ databases">
        <title>Novel species of the genus Variovorax.</title>
        <authorList>
            <person name="Liu Q."/>
            <person name="Xin Y.-H."/>
        </authorList>
    </citation>
    <scope>NUCLEOTIDE SEQUENCE [LARGE SCALE GENOMIC DNA]</scope>
    <source>
        <strain evidence="1 2">KACC 18899</strain>
    </source>
</reference>
<proteinExistence type="predicted"/>
<organism evidence="1 2">
    <name type="scientific">Variovorax ureilyticus</name>
    <dbReference type="NCBI Taxonomy" id="1836198"/>
    <lineage>
        <taxon>Bacteria</taxon>
        <taxon>Pseudomonadati</taxon>
        <taxon>Pseudomonadota</taxon>
        <taxon>Betaproteobacteria</taxon>
        <taxon>Burkholderiales</taxon>
        <taxon>Comamonadaceae</taxon>
        <taxon>Variovorax</taxon>
    </lineage>
</organism>
<dbReference type="Proteomes" id="UP001365846">
    <property type="component" value="Unassembled WGS sequence"/>
</dbReference>
<accession>A0ABU8VCG1</accession>
<comment type="caution">
    <text evidence="1">The sequence shown here is derived from an EMBL/GenBank/DDBJ whole genome shotgun (WGS) entry which is preliminary data.</text>
</comment>
<evidence type="ECO:0000313" key="2">
    <source>
        <dbReference type="Proteomes" id="UP001365846"/>
    </source>
</evidence>
<protein>
    <recommendedName>
        <fullName evidence="3">Helix-turn-helix domain-containing protein</fullName>
    </recommendedName>
</protein>
<gene>
    <name evidence="1" type="ORF">WKW77_09265</name>
</gene>
<evidence type="ECO:0008006" key="3">
    <source>
        <dbReference type="Google" id="ProtNLM"/>
    </source>
</evidence>
<evidence type="ECO:0000313" key="1">
    <source>
        <dbReference type="EMBL" id="MEJ8811255.1"/>
    </source>
</evidence>
<dbReference type="RefSeq" id="WP_340356726.1">
    <property type="nucleotide sequence ID" value="NZ_JBBKZU010000003.1"/>
</dbReference>
<keyword evidence="2" id="KW-1185">Reference proteome</keyword>
<name>A0ABU8VCG1_9BURK</name>
<sequence>MKQLNPGVHRLTVGQVLKCQKASVRRVITGWKLINTSSIARYTNGGGDARYAEKLEYALRAMERRRGP</sequence>